<keyword evidence="2" id="KW-1185">Reference proteome</keyword>
<dbReference type="Proteomes" id="UP001732700">
    <property type="component" value="Chromosome 6D"/>
</dbReference>
<protein>
    <submittedName>
        <fullName evidence="1">Uncharacterized protein</fullName>
    </submittedName>
</protein>
<evidence type="ECO:0000313" key="2">
    <source>
        <dbReference type="Proteomes" id="UP001732700"/>
    </source>
</evidence>
<proteinExistence type="predicted"/>
<evidence type="ECO:0000313" key="1">
    <source>
        <dbReference type="EnsemblPlants" id="AVESA.00010b.r2.6DG1172310.1.CDS"/>
    </source>
</evidence>
<sequence>MEKDAVLVCIILGFLGSVAVTLGFVANFYSSKSVAYDGTKCVYSSPPAIGCGILGLFLVLINQVIVAAYTSGWCRCFCCCCCPCWTKRRRAAPASKRRRLGIILSLFSWALTIVAVVTFSLGVSESSREEPPVSQTPTSYACKDPEKIGNFPTASLSSLIAVVLGIASYTLLETAAPETPPHGFFGVEVAGASTGQQSQLQTGPTTGADQEAEHVSLATAV</sequence>
<dbReference type="EnsemblPlants" id="AVESA.00010b.r2.6DG1172310.1">
    <property type="protein sequence ID" value="AVESA.00010b.r2.6DG1172310.1.CDS"/>
    <property type="gene ID" value="AVESA.00010b.r2.6DG1172310"/>
</dbReference>
<reference evidence="1" key="1">
    <citation type="submission" date="2021-05" db="EMBL/GenBank/DDBJ databases">
        <authorList>
            <person name="Scholz U."/>
            <person name="Mascher M."/>
            <person name="Fiebig A."/>
        </authorList>
    </citation>
    <scope>NUCLEOTIDE SEQUENCE [LARGE SCALE GENOMIC DNA]</scope>
</reference>
<reference evidence="1" key="2">
    <citation type="submission" date="2025-09" db="UniProtKB">
        <authorList>
            <consortium name="EnsemblPlants"/>
        </authorList>
    </citation>
    <scope>IDENTIFICATION</scope>
</reference>
<accession>A0ACD5ZMK7</accession>
<name>A0ACD5ZMK7_AVESA</name>
<organism evidence="1 2">
    <name type="scientific">Avena sativa</name>
    <name type="common">Oat</name>
    <dbReference type="NCBI Taxonomy" id="4498"/>
    <lineage>
        <taxon>Eukaryota</taxon>
        <taxon>Viridiplantae</taxon>
        <taxon>Streptophyta</taxon>
        <taxon>Embryophyta</taxon>
        <taxon>Tracheophyta</taxon>
        <taxon>Spermatophyta</taxon>
        <taxon>Magnoliopsida</taxon>
        <taxon>Liliopsida</taxon>
        <taxon>Poales</taxon>
        <taxon>Poaceae</taxon>
        <taxon>BOP clade</taxon>
        <taxon>Pooideae</taxon>
        <taxon>Poodae</taxon>
        <taxon>Poeae</taxon>
        <taxon>Poeae Chloroplast Group 1 (Aveneae type)</taxon>
        <taxon>Aveninae</taxon>
        <taxon>Avena</taxon>
    </lineage>
</organism>